<dbReference type="InterPro" id="IPR001387">
    <property type="entry name" value="Cro/C1-type_HTH"/>
</dbReference>
<evidence type="ECO:0000313" key="2">
    <source>
        <dbReference type="Proteomes" id="UP001596109"/>
    </source>
</evidence>
<accession>A0ABW0TI40</accession>
<dbReference type="SUPFAM" id="SSF47413">
    <property type="entry name" value="lambda repressor-like DNA-binding domains"/>
    <property type="match status" value="1"/>
</dbReference>
<name>A0ABW0TI40_9BACL</name>
<sequence length="149" mass="17633">MHFGKQFKEYREEYLRMKQLEAAYELKIDPAALSNYERSERGFPNDLLPVVKETFSIPDDYFLAMILGTPLKAVRDPNISQPVKAAEVQEKYMDSFIDRHRQLFEESPELREFVAIISQMTKKDRRNYLNSNKALLSLFLKYVKEQDTE</sequence>
<keyword evidence="2" id="KW-1185">Reference proteome</keyword>
<evidence type="ECO:0000313" key="1">
    <source>
        <dbReference type="EMBL" id="MFC5589142.1"/>
    </source>
</evidence>
<dbReference type="Proteomes" id="UP001596109">
    <property type="component" value="Unassembled WGS sequence"/>
</dbReference>
<organism evidence="1 2">
    <name type="scientific">Sporosarcina soli</name>
    <dbReference type="NCBI Taxonomy" id="334736"/>
    <lineage>
        <taxon>Bacteria</taxon>
        <taxon>Bacillati</taxon>
        <taxon>Bacillota</taxon>
        <taxon>Bacilli</taxon>
        <taxon>Bacillales</taxon>
        <taxon>Caryophanaceae</taxon>
        <taxon>Sporosarcina</taxon>
    </lineage>
</organism>
<dbReference type="Gene3D" id="1.10.260.40">
    <property type="entry name" value="lambda repressor-like DNA-binding domains"/>
    <property type="match status" value="1"/>
</dbReference>
<proteinExistence type="predicted"/>
<comment type="caution">
    <text evidence="1">The sequence shown here is derived from an EMBL/GenBank/DDBJ whole genome shotgun (WGS) entry which is preliminary data.</text>
</comment>
<dbReference type="EMBL" id="JBHSNO010000005">
    <property type="protein sequence ID" value="MFC5589142.1"/>
    <property type="molecule type" value="Genomic_DNA"/>
</dbReference>
<gene>
    <name evidence="1" type="ORF">ACFPRA_09605</name>
</gene>
<dbReference type="CDD" id="cd00093">
    <property type="entry name" value="HTH_XRE"/>
    <property type="match status" value="1"/>
</dbReference>
<dbReference type="RefSeq" id="WP_381433334.1">
    <property type="nucleotide sequence ID" value="NZ_JBHSNO010000005.1"/>
</dbReference>
<dbReference type="InterPro" id="IPR010982">
    <property type="entry name" value="Lambda_DNA-bd_dom_sf"/>
</dbReference>
<reference evidence="2" key="1">
    <citation type="journal article" date="2019" name="Int. J. Syst. Evol. Microbiol.">
        <title>The Global Catalogue of Microorganisms (GCM) 10K type strain sequencing project: providing services to taxonomists for standard genome sequencing and annotation.</title>
        <authorList>
            <consortium name="The Broad Institute Genomics Platform"/>
            <consortium name="The Broad Institute Genome Sequencing Center for Infectious Disease"/>
            <person name="Wu L."/>
            <person name="Ma J."/>
        </authorList>
    </citation>
    <scope>NUCLEOTIDE SEQUENCE [LARGE SCALE GENOMIC DNA]</scope>
    <source>
        <strain evidence="2">CGMCC 4.1434</strain>
    </source>
</reference>
<protein>
    <submittedName>
        <fullName evidence="1">Helix-turn-helix domain-containing protein</fullName>
    </submittedName>
</protein>